<organism evidence="1 2">
    <name type="scientific">Leucobacter albus</name>
    <dbReference type="NCBI Taxonomy" id="272210"/>
    <lineage>
        <taxon>Bacteria</taxon>
        <taxon>Bacillati</taxon>
        <taxon>Actinomycetota</taxon>
        <taxon>Actinomycetes</taxon>
        <taxon>Micrococcales</taxon>
        <taxon>Microbacteriaceae</taxon>
        <taxon>Leucobacter</taxon>
    </lineage>
</organism>
<sequence>MPPEAATIKTLAPKTLALITIGQAPRVDLTPDIMPLFEGINVIEAGALDELSPAEIAKLRPRAGEGVLVSRLRSGGHAVLSEERIHPLIQQAVDRAVSLGATAILVVCTGDIPGLSAPVPLYLAEALAHGAVAALIGEAPLTVVVPEPEQAGAIAARWARRLGREVTTIACDPYTEPLARFAELGAGLDAGLGAGAAGSAGWVFLDCIGYSEAMAAEIRANTGARVLTARTLAARLVTAAL</sequence>
<name>A0ABW3TJR1_9MICO</name>
<dbReference type="EMBL" id="JBHTLY010000001">
    <property type="protein sequence ID" value="MFD1200713.1"/>
    <property type="molecule type" value="Genomic_DNA"/>
</dbReference>
<dbReference type="RefSeq" id="WP_343959176.1">
    <property type="nucleotide sequence ID" value="NZ_BAAAKZ010000003.1"/>
</dbReference>
<evidence type="ECO:0000313" key="1">
    <source>
        <dbReference type="EMBL" id="MFD1200713.1"/>
    </source>
</evidence>
<dbReference type="Proteomes" id="UP001597181">
    <property type="component" value="Unassembled WGS sequence"/>
</dbReference>
<comment type="caution">
    <text evidence="1">The sequence shown here is derived from an EMBL/GenBank/DDBJ whole genome shotgun (WGS) entry which is preliminary data.</text>
</comment>
<keyword evidence="2" id="KW-1185">Reference proteome</keyword>
<reference evidence="2" key="1">
    <citation type="journal article" date="2019" name="Int. J. Syst. Evol. Microbiol.">
        <title>The Global Catalogue of Microorganisms (GCM) 10K type strain sequencing project: providing services to taxonomists for standard genome sequencing and annotation.</title>
        <authorList>
            <consortium name="The Broad Institute Genomics Platform"/>
            <consortium name="The Broad Institute Genome Sequencing Center for Infectious Disease"/>
            <person name="Wu L."/>
            <person name="Ma J."/>
        </authorList>
    </citation>
    <scope>NUCLEOTIDE SEQUENCE [LARGE SCALE GENOMIC DNA]</scope>
    <source>
        <strain evidence="2">CCUG 50213</strain>
    </source>
</reference>
<proteinExistence type="predicted"/>
<dbReference type="InterPro" id="IPR010843">
    <property type="entry name" value="Uncharacterised_AroM"/>
</dbReference>
<evidence type="ECO:0000313" key="2">
    <source>
        <dbReference type="Proteomes" id="UP001597181"/>
    </source>
</evidence>
<dbReference type="Pfam" id="PF07302">
    <property type="entry name" value="AroM"/>
    <property type="match status" value="1"/>
</dbReference>
<accession>A0ABW3TJR1</accession>
<gene>
    <name evidence="1" type="ORF">ACFQ3U_02240</name>
</gene>
<protein>
    <submittedName>
        <fullName evidence="1">AroM family protein</fullName>
    </submittedName>
</protein>